<proteinExistence type="predicted"/>
<dbReference type="GO" id="GO:0005634">
    <property type="term" value="C:nucleus"/>
    <property type="evidence" value="ECO:0007669"/>
    <property type="project" value="UniProtKB-SubCell"/>
</dbReference>
<keyword evidence="5" id="KW-0539">Nucleus</keyword>
<dbReference type="PANTHER" id="PTHR47338:SF19">
    <property type="entry name" value="ZN(II)2CYS6 TRANSCRIPTION FACTOR (EUROFUNG)"/>
    <property type="match status" value="1"/>
</dbReference>
<dbReference type="GeneID" id="31004713"/>
<dbReference type="AlphaFoldDB" id="A0A225AZ61"/>
<name>A0A225AZ61_TALAT</name>
<protein>
    <recommendedName>
        <fullName evidence="7">Xylanolytic transcriptional activator regulatory domain-containing protein</fullName>
    </recommendedName>
</protein>
<evidence type="ECO:0000256" key="4">
    <source>
        <dbReference type="ARBA" id="ARBA00023163"/>
    </source>
</evidence>
<sequence length="616" mass="69189">MVRTTIACSRCRQQPIPHASRSRQQRHSIDVISPDDGSRTDEYNDQLHTRLAVSDCILDPALVLRAGTIFKDKFPEVPFLHMSTFRKLVKSVGRHGGNSGPSPAPSSAGFGRAAGLCAALLAITLPFTDPQASRIQYVNIAKETISLDESMDIYTVQTLIILAIHEWGNGKPRQAWIYSGMAIRSMQLISPMADSDKCTELQQEIYNRTFWSCFVLDRLIFCGKPQPPALPLASVDTHWPSRETDYAFGLSGVKWYPNKTVGIQSTSVVEYVDGYFSLLVQGVDIWAEILRWIVSGGRRHPDVVTARETPWSERSHWWRMYQRLDSWRQRHGSRIRFPDVGVDGHVSLRGGDGEAFVYINLIYHVSILFLCREYIPFLPTPASRPSGPVDPPLLDEPAPIGWWENRASELFFASSNITSLLHQLKEEGTPLITPFAGFCAFSAATMNIYVACFPQMNLGRSQGREADAGRDLAYLDEFQERWPMGAGWWATIQRTKDLIQRASVDWSGFEGKTRADFVNLETSIHDCTGLSPKNDEHCPENDRAPTESVNDQVTLRLQEPSQSNIASSQSLSNPQAMPDWHELWSLWGDHNLAPFGVEGSSYEYSLAFQDGNMSLN</sequence>
<feature type="region of interest" description="Disordered" evidence="6">
    <location>
        <begin position="14"/>
        <end position="41"/>
    </location>
</feature>
<evidence type="ECO:0000313" key="9">
    <source>
        <dbReference type="Proteomes" id="UP000214365"/>
    </source>
</evidence>
<feature type="domain" description="Xylanolytic transcriptional activator regulatory" evidence="7">
    <location>
        <begin position="175"/>
        <end position="246"/>
    </location>
</feature>
<evidence type="ECO:0000256" key="1">
    <source>
        <dbReference type="ARBA" id="ARBA00004123"/>
    </source>
</evidence>
<dbReference type="InterPro" id="IPR007219">
    <property type="entry name" value="XnlR_reg_dom"/>
</dbReference>
<dbReference type="OrthoDB" id="5370478at2759"/>
<dbReference type="SMART" id="SM00906">
    <property type="entry name" value="Fungal_trans"/>
    <property type="match status" value="1"/>
</dbReference>
<dbReference type="RefSeq" id="XP_020119886.1">
    <property type="nucleotide sequence ID" value="XM_020267285.1"/>
</dbReference>
<organism evidence="8 9">
    <name type="scientific">Talaromyces atroroseus</name>
    <dbReference type="NCBI Taxonomy" id="1441469"/>
    <lineage>
        <taxon>Eukaryota</taxon>
        <taxon>Fungi</taxon>
        <taxon>Dikarya</taxon>
        <taxon>Ascomycota</taxon>
        <taxon>Pezizomycotina</taxon>
        <taxon>Eurotiomycetes</taxon>
        <taxon>Eurotiomycetidae</taxon>
        <taxon>Eurotiales</taxon>
        <taxon>Trichocomaceae</taxon>
        <taxon>Talaromyces</taxon>
        <taxon>Talaromyces sect. Trachyspermi</taxon>
    </lineage>
</organism>
<comment type="subcellular location">
    <subcellularLocation>
        <location evidence="1">Nucleus</location>
    </subcellularLocation>
</comment>
<keyword evidence="4" id="KW-0804">Transcription</keyword>
<dbReference type="Pfam" id="PF04082">
    <property type="entry name" value="Fungal_trans"/>
    <property type="match status" value="1"/>
</dbReference>
<accession>A0A225AZ61</accession>
<evidence type="ECO:0000259" key="7">
    <source>
        <dbReference type="SMART" id="SM00906"/>
    </source>
</evidence>
<evidence type="ECO:0000256" key="6">
    <source>
        <dbReference type="SAM" id="MobiDB-lite"/>
    </source>
</evidence>
<dbReference type="PANTHER" id="PTHR47338">
    <property type="entry name" value="ZN(II)2CYS6 TRANSCRIPTION FACTOR (EUROFUNG)-RELATED"/>
    <property type="match status" value="1"/>
</dbReference>
<dbReference type="GO" id="GO:0006351">
    <property type="term" value="P:DNA-templated transcription"/>
    <property type="evidence" value="ECO:0007669"/>
    <property type="project" value="InterPro"/>
</dbReference>
<reference evidence="8 9" key="1">
    <citation type="submission" date="2015-06" db="EMBL/GenBank/DDBJ databases">
        <title>Talaromyces atroroseus IBT 11181 draft genome.</title>
        <authorList>
            <person name="Rasmussen K.B."/>
            <person name="Rasmussen S."/>
            <person name="Petersen B."/>
            <person name="Sicheritz-Ponten T."/>
            <person name="Mortensen U.H."/>
            <person name="Thrane U."/>
        </authorList>
    </citation>
    <scope>NUCLEOTIDE SEQUENCE [LARGE SCALE GENOMIC DNA]</scope>
    <source>
        <strain evidence="8 9">IBT 11181</strain>
    </source>
</reference>
<evidence type="ECO:0000256" key="2">
    <source>
        <dbReference type="ARBA" id="ARBA00022723"/>
    </source>
</evidence>
<comment type="caution">
    <text evidence="8">The sequence shown here is derived from an EMBL/GenBank/DDBJ whole genome shotgun (WGS) entry which is preliminary data.</text>
</comment>
<evidence type="ECO:0000256" key="3">
    <source>
        <dbReference type="ARBA" id="ARBA00023015"/>
    </source>
</evidence>
<dbReference type="CDD" id="cd12148">
    <property type="entry name" value="fungal_TF_MHR"/>
    <property type="match status" value="1"/>
</dbReference>
<dbReference type="Proteomes" id="UP000214365">
    <property type="component" value="Unassembled WGS sequence"/>
</dbReference>
<dbReference type="InterPro" id="IPR050815">
    <property type="entry name" value="TF_fung"/>
</dbReference>
<keyword evidence="9" id="KW-1185">Reference proteome</keyword>
<keyword evidence="3" id="KW-0805">Transcription regulation</keyword>
<dbReference type="GO" id="GO:0003677">
    <property type="term" value="F:DNA binding"/>
    <property type="evidence" value="ECO:0007669"/>
    <property type="project" value="InterPro"/>
</dbReference>
<evidence type="ECO:0000313" key="8">
    <source>
        <dbReference type="EMBL" id="OKL59765.1"/>
    </source>
</evidence>
<dbReference type="EMBL" id="LFMY01000006">
    <property type="protein sequence ID" value="OKL59765.1"/>
    <property type="molecule type" value="Genomic_DNA"/>
</dbReference>
<dbReference type="GO" id="GO:0000981">
    <property type="term" value="F:DNA-binding transcription factor activity, RNA polymerase II-specific"/>
    <property type="evidence" value="ECO:0007669"/>
    <property type="project" value="InterPro"/>
</dbReference>
<keyword evidence="2" id="KW-0479">Metal-binding</keyword>
<gene>
    <name evidence="8" type="ORF">UA08_04957</name>
</gene>
<dbReference type="GO" id="GO:0008270">
    <property type="term" value="F:zinc ion binding"/>
    <property type="evidence" value="ECO:0007669"/>
    <property type="project" value="InterPro"/>
</dbReference>
<evidence type="ECO:0000256" key="5">
    <source>
        <dbReference type="ARBA" id="ARBA00023242"/>
    </source>
</evidence>